<reference evidence="2 3" key="1">
    <citation type="submission" date="2018-09" db="EMBL/GenBank/DDBJ databases">
        <title>Phylogeny of the Shewanellaceae, and recommendation for two new genera, Pseudoshewanella and Parashewanella.</title>
        <authorList>
            <person name="Wang G."/>
        </authorList>
    </citation>
    <scope>NUCLEOTIDE SEQUENCE [LARGE SCALE GENOMIC DNA]</scope>
    <source>
        <strain evidence="2 3">C51</strain>
    </source>
</reference>
<evidence type="ECO:0000313" key="3">
    <source>
        <dbReference type="Proteomes" id="UP000281474"/>
    </source>
</evidence>
<feature type="transmembrane region" description="Helical" evidence="1">
    <location>
        <begin position="45"/>
        <end position="64"/>
    </location>
</feature>
<evidence type="ECO:0000256" key="1">
    <source>
        <dbReference type="SAM" id="Phobius"/>
    </source>
</evidence>
<comment type="caution">
    <text evidence="2">The sequence shown here is derived from an EMBL/GenBank/DDBJ whole genome shotgun (WGS) entry which is preliminary data.</text>
</comment>
<feature type="transmembrane region" description="Helical" evidence="1">
    <location>
        <begin position="184"/>
        <end position="206"/>
    </location>
</feature>
<proteinExistence type="predicted"/>
<keyword evidence="1" id="KW-0812">Transmembrane</keyword>
<keyword evidence="1" id="KW-1133">Transmembrane helix</keyword>
<organism evidence="2 3">
    <name type="scientific">Parashewanella curva</name>
    <dbReference type="NCBI Taxonomy" id="2338552"/>
    <lineage>
        <taxon>Bacteria</taxon>
        <taxon>Pseudomonadati</taxon>
        <taxon>Pseudomonadota</taxon>
        <taxon>Gammaproteobacteria</taxon>
        <taxon>Alteromonadales</taxon>
        <taxon>Shewanellaceae</taxon>
        <taxon>Parashewanella</taxon>
    </lineage>
</organism>
<feature type="transmembrane region" description="Helical" evidence="1">
    <location>
        <begin position="265"/>
        <end position="282"/>
    </location>
</feature>
<accession>A0A3L8PVM8</accession>
<dbReference type="Pfam" id="PF17113">
    <property type="entry name" value="AmpE"/>
    <property type="match status" value="1"/>
</dbReference>
<protein>
    <submittedName>
        <fullName evidence="2">Beta-lactamase regulator AmpE</fullName>
    </submittedName>
</protein>
<keyword evidence="3" id="KW-1185">Reference proteome</keyword>
<dbReference type="InterPro" id="IPR052966">
    <property type="entry name" value="Beta-lactamase_Reg"/>
</dbReference>
<feature type="transmembrane region" description="Helical" evidence="1">
    <location>
        <begin position="69"/>
        <end position="89"/>
    </location>
</feature>
<dbReference type="GO" id="GO:0046677">
    <property type="term" value="P:response to antibiotic"/>
    <property type="evidence" value="ECO:0007669"/>
    <property type="project" value="TreeGrafter"/>
</dbReference>
<dbReference type="NCBIfam" id="NF008219">
    <property type="entry name" value="PRK10987.1"/>
    <property type="match status" value="1"/>
</dbReference>
<dbReference type="PANTHER" id="PTHR38684:SF1">
    <property type="entry name" value="PROTEIN AMPE"/>
    <property type="match status" value="1"/>
</dbReference>
<dbReference type="EMBL" id="QZEI01000062">
    <property type="protein sequence ID" value="RLV58633.1"/>
    <property type="molecule type" value="Genomic_DNA"/>
</dbReference>
<dbReference type="OrthoDB" id="9811967at2"/>
<keyword evidence="1" id="KW-0472">Membrane</keyword>
<evidence type="ECO:0000313" key="2">
    <source>
        <dbReference type="EMBL" id="RLV58633.1"/>
    </source>
</evidence>
<feature type="transmembrane region" description="Helical" evidence="1">
    <location>
        <begin position="150"/>
        <end position="172"/>
    </location>
</feature>
<dbReference type="InterPro" id="IPR031347">
    <property type="entry name" value="AmpE"/>
</dbReference>
<dbReference type="AlphaFoldDB" id="A0A3L8PVM8"/>
<dbReference type="RefSeq" id="WP_121840062.1">
    <property type="nucleotide sequence ID" value="NZ_ML014811.1"/>
</dbReference>
<dbReference type="GO" id="GO:0005886">
    <property type="term" value="C:plasma membrane"/>
    <property type="evidence" value="ECO:0007669"/>
    <property type="project" value="TreeGrafter"/>
</dbReference>
<dbReference type="PANTHER" id="PTHR38684">
    <property type="entry name" value="PROTEIN AMPE"/>
    <property type="match status" value="1"/>
</dbReference>
<dbReference type="Proteomes" id="UP000281474">
    <property type="component" value="Unassembled WGS sequence"/>
</dbReference>
<gene>
    <name evidence="2" type="primary">ampE</name>
    <name evidence="2" type="ORF">D5018_16330</name>
</gene>
<name>A0A3L8PVM8_9GAMM</name>
<sequence length="283" mass="31607">MALFSLLIAIFVERMKWVSTSFQIDALLERFHRLFIGDNSLTSPLFLLLGLTLPTIVMAVLLWLAQGILWGGLSLLLWVLTASICFSHTELRQVFKQFMKAANHGDVQACFRFADQLDCHQKLDAGGESELGKKVGQSVAWLNYRHYGAVAIYLVLLGPVGIIFYSTIRFYADKAVKEQWELPILASIFFIVDLLPSRIFAFGYLLSGHFSSALSTWLSQVSNPTANARDIITKTALAAEILPEKSDEPVCIQSTLSLLTLTKRTFILLVTLLSLLTIFGWVS</sequence>